<protein>
    <submittedName>
        <fullName evidence="11">TonB family protein</fullName>
    </submittedName>
</protein>
<dbReference type="RefSeq" id="WP_301638734.1">
    <property type="nucleotide sequence ID" value="NZ_JADYTN010000060.1"/>
</dbReference>
<evidence type="ECO:0000256" key="3">
    <source>
        <dbReference type="ARBA" id="ARBA00022448"/>
    </source>
</evidence>
<evidence type="ECO:0000313" key="12">
    <source>
        <dbReference type="Proteomes" id="UP001200470"/>
    </source>
</evidence>
<name>A0ABS9CKP2_9BACT</name>
<evidence type="ECO:0000256" key="5">
    <source>
        <dbReference type="ARBA" id="ARBA00022519"/>
    </source>
</evidence>
<dbReference type="EMBL" id="JADYTN010000060">
    <property type="protein sequence ID" value="MCF2564887.1"/>
    <property type="molecule type" value="Genomic_DNA"/>
</dbReference>
<keyword evidence="9" id="KW-0472">Membrane</keyword>
<dbReference type="Gene3D" id="3.30.1150.10">
    <property type="match status" value="1"/>
</dbReference>
<dbReference type="Proteomes" id="UP001200470">
    <property type="component" value="Unassembled WGS sequence"/>
</dbReference>
<keyword evidence="7" id="KW-0653">Protein transport</keyword>
<evidence type="ECO:0000256" key="9">
    <source>
        <dbReference type="ARBA" id="ARBA00023136"/>
    </source>
</evidence>
<evidence type="ECO:0000259" key="10">
    <source>
        <dbReference type="PROSITE" id="PS52015"/>
    </source>
</evidence>
<organism evidence="11 12">
    <name type="scientific">Xylanibacter brevis</name>
    <dbReference type="NCBI Taxonomy" id="83231"/>
    <lineage>
        <taxon>Bacteria</taxon>
        <taxon>Pseudomonadati</taxon>
        <taxon>Bacteroidota</taxon>
        <taxon>Bacteroidia</taxon>
        <taxon>Bacteroidales</taxon>
        <taxon>Prevotellaceae</taxon>
        <taxon>Xylanibacter</taxon>
    </lineage>
</organism>
<keyword evidence="3" id="KW-0813">Transport</keyword>
<dbReference type="NCBIfam" id="TIGR01352">
    <property type="entry name" value="tonB_Cterm"/>
    <property type="match status" value="1"/>
</dbReference>
<evidence type="ECO:0000256" key="4">
    <source>
        <dbReference type="ARBA" id="ARBA00022475"/>
    </source>
</evidence>
<evidence type="ECO:0000256" key="8">
    <source>
        <dbReference type="ARBA" id="ARBA00022989"/>
    </source>
</evidence>
<comment type="caution">
    <text evidence="11">The sequence shown here is derived from an EMBL/GenBank/DDBJ whole genome shotgun (WGS) entry which is preliminary data.</text>
</comment>
<proteinExistence type="inferred from homology"/>
<keyword evidence="8" id="KW-1133">Transmembrane helix</keyword>
<keyword evidence="5" id="KW-0997">Cell inner membrane</keyword>
<dbReference type="Pfam" id="PF03544">
    <property type="entry name" value="TonB_C"/>
    <property type="match status" value="1"/>
</dbReference>
<evidence type="ECO:0000256" key="2">
    <source>
        <dbReference type="ARBA" id="ARBA00006555"/>
    </source>
</evidence>
<keyword evidence="6" id="KW-0812">Transmembrane</keyword>
<feature type="domain" description="TonB C-terminal" evidence="10">
    <location>
        <begin position="161"/>
        <end position="257"/>
    </location>
</feature>
<evidence type="ECO:0000256" key="7">
    <source>
        <dbReference type="ARBA" id="ARBA00022927"/>
    </source>
</evidence>
<reference evidence="11 12" key="1">
    <citation type="submission" date="2020-12" db="EMBL/GenBank/DDBJ databases">
        <title>Whole genome sequences of gut porcine anaerobes.</title>
        <authorList>
            <person name="Kubasova T."/>
            <person name="Jahodarova E."/>
            <person name="Rychlik I."/>
        </authorList>
    </citation>
    <scope>NUCLEOTIDE SEQUENCE [LARGE SCALE GENOMIC DNA]</scope>
    <source>
        <strain evidence="11 12">An925</strain>
    </source>
</reference>
<dbReference type="InterPro" id="IPR037682">
    <property type="entry name" value="TonB_C"/>
</dbReference>
<comment type="similarity">
    <text evidence="2">Belongs to the TonB family.</text>
</comment>
<keyword evidence="4" id="KW-1003">Cell membrane</keyword>
<dbReference type="SUPFAM" id="SSF74653">
    <property type="entry name" value="TolA/TonB C-terminal domain"/>
    <property type="match status" value="1"/>
</dbReference>
<dbReference type="PROSITE" id="PS52015">
    <property type="entry name" value="TONB_CTD"/>
    <property type="match status" value="1"/>
</dbReference>
<dbReference type="InterPro" id="IPR051045">
    <property type="entry name" value="TonB-dependent_transducer"/>
</dbReference>
<evidence type="ECO:0000256" key="6">
    <source>
        <dbReference type="ARBA" id="ARBA00022692"/>
    </source>
</evidence>
<sequence length="328" mass="36740">MLIFQWYNPAAWLLRRELQEVHEYEADEAVLAEGVDARNYQLLLVMKAVGEDRFALANNFNHNSLKKRITMMKMQKSNGWKRAKLLLALPLTAIAVVAFANESVESMAEKIVTESNNAAVAVENNLPVQQNNKPVKKKKAPKKESKKKVYDIVEQMPSFPGGPKALYEYIGSNVKYPAEATATNKSGRVIVAFVVDKNGNIIEPTIIRSVCEPLNKEALRVIKEMPKWTPGKQNGKAVDVKYVIPVSFNIGTITPKPNSAANKEENKQPNTTLYIVDGKRIDNINTLKPDQISSLQIFKDAENIKKYSGDENTENVIVVTTKKNENLN</sequence>
<evidence type="ECO:0000313" key="11">
    <source>
        <dbReference type="EMBL" id="MCF2564887.1"/>
    </source>
</evidence>
<dbReference type="PANTHER" id="PTHR33446">
    <property type="entry name" value="PROTEIN TONB-RELATED"/>
    <property type="match status" value="1"/>
</dbReference>
<accession>A0ABS9CKP2</accession>
<comment type="subcellular location">
    <subcellularLocation>
        <location evidence="1">Cell inner membrane</location>
        <topology evidence="1">Single-pass membrane protein</topology>
        <orientation evidence="1">Periplasmic side</orientation>
    </subcellularLocation>
</comment>
<keyword evidence="12" id="KW-1185">Reference proteome</keyword>
<gene>
    <name evidence="11" type="ORF">I6E12_12365</name>
</gene>
<dbReference type="InterPro" id="IPR006260">
    <property type="entry name" value="TonB/TolA_C"/>
</dbReference>
<dbReference type="PANTHER" id="PTHR33446:SF2">
    <property type="entry name" value="PROTEIN TONB"/>
    <property type="match status" value="1"/>
</dbReference>
<evidence type="ECO:0000256" key="1">
    <source>
        <dbReference type="ARBA" id="ARBA00004383"/>
    </source>
</evidence>